<evidence type="ECO:0000313" key="3">
    <source>
        <dbReference type="EMBL" id="PJM79681.1"/>
    </source>
</evidence>
<dbReference type="PIRSF" id="PIRSF002741">
    <property type="entry name" value="MppA"/>
    <property type="match status" value="1"/>
</dbReference>
<evidence type="ECO:0000259" key="2">
    <source>
        <dbReference type="Pfam" id="PF00496"/>
    </source>
</evidence>
<proteinExistence type="predicted"/>
<organism evidence="3 4">
    <name type="scientific">Bifidobacterium scaligerum</name>
    <dbReference type="NCBI Taxonomy" id="2052656"/>
    <lineage>
        <taxon>Bacteria</taxon>
        <taxon>Bacillati</taxon>
        <taxon>Actinomycetota</taxon>
        <taxon>Actinomycetes</taxon>
        <taxon>Bifidobacteriales</taxon>
        <taxon>Bifidobacteriaceae</taxon>
        <taxon>Bifidobacterium</taxon>
    </lineage>
</organism>
<gene>
    <name evidence="3" type="ORF">CUU80_00550</name>
</gene>
<protein>
    <submittedName>
        <fullName evidence="3">ABC transporter substrate-binding protein</fullName>
    </submittedName>
</protein>
<dbReference type="InterPro" id="IPR000914">
    <property type="entry name" value="SBP_5_dom"/>
</dbReference>
<dbReference type="GO" id="GO:0015833">
    <property type="term" value="P:peptide transport"/>
    <property type="evidence" value="ECO:0007669"/>
    <property type="project" value="TreeGrafter"/>
</dbReference>
<dbReference type="Gene3D" id="3.10.105.10">
    <property type="entry name" value="Dipeptide-binding Protein, Domain 3"/>
    <property type="match status" value="1"/>
</dbReference>
<dbReference type="Pfam" id="PF00496">
    <property type="entry name" value="SBP_bac_5"/>
    <property type="match status" value="1"/>
</dbReference>
<dbReference type="InterPro" id="IPR039424">
    <property type="entry name" value="SBP_5"/>
</dbReference>
<dbReference type="EMBL" id="PGLQ01000001">
    <property type="protein sequence ID" value="PJM79681.1"/>
    <property type="molecule type" value="Genomic_DNA"/>
</dbReference>
<dbReference type="Gene3D" id="3.90.76.10">
    <property type="entry name" value="Dipeptide-binding Protein, Domain 1"/>
    <property type="match status" value="1"/>
</dbReference>
<dbReference type="GO" id="GO:1904680">
    <property type="term" value="F:peptide transmembrane transporter activity"/>
    <property type="evidence" value="ECO:0007669"/>
    <property type="project" value="TreeGrafter"/>
</dbReference>
<dbReference type="PANTHER" id="PTHR30290:SF83">
    <property type="entry name" value="ABC TRANSPORTER SUBSTRATE-BINDING PROTEIN"/>
    <property type="match status" value="1"/>
</dbReference>
<evidence type="ECO:0000256" key="1">
    <source>
        <dbReference type="SAM" id="SignalP"/>
    </source>
</evidence>
<keyword evidence="4" id="KW-1185">Reference proteome</keyword>
<keyword evidence="1" id="KW-0732">Signal</keyword>
<dbReference type="SUPFAM" id="SSF53850">
    <property type="entry name" value="Periplasmic binding protein-like II"/>
    <property type="match status" value="1"/>
</dbReference>
<comment type="caution">
    <text evidence="3">The sequence shown here is derived from an EMBL/GenBank/DDBJ whole genome shotgun (WGS) entry which is preliminary data.</text>
</comment>
<dbReference type="PANTHER" id="PTHR30290">
    <property type="entry name" value="PERIPLASMIC BINDING COMPONENT OF ABC TRANSPORTER"/>
    <property type="match status" value="1"/>
</dbReference>
<dbReference type="Gene3D" id="3.40.190.10">
    <property type="entry name" value="Periplasmic binding protein-like II"/>
    <property type="match status" value="1"/>
</dbReference>
<dbReference type="PROSITE" id="PS51257">
    <property type="entry name" value="PROKAR_LIPOPROTEIN"/>
    <property type="match status" value="1"/>
</dbReference>
<dbReference type="OrthoDB" id="9046151at2"/>
<dbReference type="CDD" id="cd00995">
    <property type="entry name" value="PBP2_NikA_DppA_OppA_like"/>
    <property type="match status" value="1"/>
</dbReference>
<accession>A0A2M9HS90</accession>
<dbReference type="GO" id="GO:0043190">
    <property type="term" value="C:ATP-binding cassette (ABC) transporter complex"/>
    <property type="evidence" value="ECO:0007669"/>
    <property type="project" value="InterPro"/>
</dbReference>
<dbReference type="AlphaFoldDB" id="A0A2M9HS90"/>
<feature type="domain" description="Solute-binding protein family 5" evidence="2">
    <location>
        <begin position="82"/>
        <end position="462"/>
    </location>
</feature>
<feature type="signal peptide" evidence="1">
    <location>
        <begin position="1"/>
        <end position="28"/>
    </location>
</feature>
<evidence type="ECO:0000313" key="4">
    <source>
        <dbReference type="Proteomes" id="UP000228755"/>
    </source>
</evidence>
<name>A0A2M9HS90_9BIFI</name>
<dbReference type="RefSeq" id="WP_100495420.1">
    <property type="nucleotide sequence ID" value="NZ_PGLQ01000001.1"/>
</dbReference>
<sequence length="547" mass="59286">MKKKALAFAAMACSVAMLLSACGGSNNASTTADGGANIIYAYNSEPQNPLIPSNTNETGGGKPGDLLFSRLVSFDKDGNASNEVAESITPNDDATQYTIKLKSGWKFTDGTPVTAESFTKAWSYAANAKNAQKASSFFSTIKGYDELQSDNLKGTEQLSGLKVVDDSTFTVDLNQSDSAFPIKVGYLAFAPLPESFYKDPKAFGEAPVGNGPYKFKSWDHNKQIELVKNTDYKGNEDVKNDGVTFKVYTDDTAAYRDIQSNNGALDVMESVPASFTKTFKSDKKVQPYSEAGSVIQTFTIPSTLEHFKNDEEGQLRREAISMAIDRDQIIDKVLNGNAIAATDFTSPKTPGYSDSLTGSDNLKFNASKAKELWAKADAISKYTGTLTFSYNADGGAKPIYDAVVNQLKKNLGIDAATNPIPTFQEFRDAVTNRQMTGAFRTGWQPDYPSAENYLWQLYSTAAADGKGSNDGDYKNSAFDVLCLQAAAAKDTDSANKLYQQAQEILLKDLPAIPLYYSNASGVASLSVKSGFGMDWQNLPTYTEMSKK</sequence>
<reference evidence="3 4" key="1">
    <citation type="submission" date="2017-11" db="EMBL/GenBank/DDBJ databases">
        <title>Draft genome sequences of strains TRE 1, TRE D, TRE H and TRI 7, isolated from tamarins, belonging to four potential novel Bifidobacterium species.</title>
        <authorList>
            <person name="Mattarelli P."/>
            <person name="Modesto M."/>
            <person name="Bonetti A."/>
            <person name="Puglisi E."/>
            <person name="Morelli L."/>
        </authorList>
    </citation>
    <scope>NUCLEOTIDE SEQUENCE [LARGE SCALE GENOMIC DNA]</scope>
    <source>
        <strain evidence="4">TRED</strain>
    </source>
</reference>
<dbReference type="InterPro" id="IPR030678">
    <property type="entry name" value="Peptide/Ni-bd"/>
</dbReference>
<dbReference type="Proteomes" id="UP000228755">
    <property type="component" value="Unassembled WGS sequence"/>
</dbReference>
<dbReference type="GO" id="GO:0042597">
    <property type="term" value="C:periplasmic space"/>
    <property type="evidence" value="ECO:0007669"/>
    <property type="project" value="UniProtKB-ARBA"/>
</dbReference>
<feature type="chain" id="PRO_5014967870" evidence="1">
    <location>
        <begin position="29"/>
        <end position="547"/>
    </location>
</feature>